<reference evidence="1" key="1">
    <citation type="journal article" date="2020" name="mSystems">
        <title>Genome- and Community-Level Interaction Insights into Carbon Utilization and Element Cycling Functions of Hydrothermarchaeota in Hydrothermal Sediment.</title>
        <authorList>
            <person name="Zhou Z."/>
            <person name="Liu Y."/>
            <person name="Xu W."/>
            <person name="Pan J."/>
            <person name="Luo Z.H."/>
            <person name="Li M."/>
        </authorList>
    </citation>
    <scope>NUCLEOTIDE SEQUENCE [LARGE SCALE GENOMIC DNA]</scope>
    <source>
        <strain evidence="1">SpSt-853</strain>
    </source>
</reference>
<dbReference type="PANTHER" id="PTHR34374">
    <property type="entry name" value="LARGE RIBOSOMAL RNA SUBUNIT ACCUMULATION PROTEIN YCED HOMOLOG 1, CHLOROPLASTIC"/>
    <property type="match status" value="1"/>
</dbReference>
<accession>A0A7C5AMX2</accession>
<dbReference type="InterPro" id="IPR003772">
    <property type="entry name" value="YceD"/>
</dbReference>
<dbReference type="EMBL" id="DTKJ01000066">
    <property type="protein sequence ID" value="HGZ12508.1"/>
    <property type="molecule type" value="Genomic_DNA"/>
</dbReference>
<comment type="caution">
    <text evidence="1">The sequence shown here is derived from an EMBL/GenBank/DDBJ whole genome shotgun (WGS) entry which is preliminary data.</text>
</comment>
<evidence type="ECO:0000313" key="1">
    <source>
        <dbReference type="EMBL" id="HGZ12508.1"/>
    </source>
</evidence>
<name>A0A7C5AMX2_9BACT</name>
<gene>
    <name evidence="1" type="ORF">ENW48_09875</name>
</gene>
<protein>
    <submittedName>
        <fullName evidence="1">DUF177 domain-containing protein</fullName>
    </submittedName>
</protein>
<dbReference type="PANTHER" id="PTHR34374:SF1">
    <property type="entry name" value="LARGE RIBOSOMAL RNA SUBUNIT ACCUMULATION PROTEIN YCED HOMOLOG 1, CHLOROPLASTIC"/>
    <property type="match status" value="1"/>
</dbReference>
<proteinExistence type="predicted"/>
<sequence length="181" mass="20143">MPDPALLINIARLSESGADFQFHLEESWFARWQTQDPGLEFAGPGSLEVQVHLERHGHDILVRGHLGGSITLSCGRCLTPFSYPVTVDFDLLLAPGPVFVNDKDLELTPEDLDLDFYEGEVVDLERLLKEQVLLQFPLKPLCRETCKGICPGCGADLNQEPCRCTLHQTSSPFAQVKKPKT</sequence>
<dbReference type="AlphaFoldDB" id="A0A7C5AMX2"/>
<organism evidence="1">
    <name type="scientific">Desulfobacca acetoxidans</name>
    <dbReference type="NCBI Taxonomy" id="60893"/>
    <lineage>
        <taxon>Bacteria</taxon>
        <taxon>Pseudomonadati</taxon>
        <taxon>Thermodesulfobacteriota</taxon>
        <taxon>Desulfobaccia</taxon>
        <taxon>Desulfobaccales</taxon>
        <taxon>Desulfobaccaceae</taxon>
        <taxon>Desulfobacca</taxon>
    </lineage>
</organism>
<dbReference type="Pfam" id="PF02620">
    <property type="entry name" value="YceD"/>
    <property type="match status" value="1"/>
</dbReference>